<comment type="caution">
    <text evidence="1">The sequence shown here is derived from an EMBL/GenBank/DDBJ whole genome shotgun (WGS) entry which is preliminary data.</text>
</comment>
<dbReference type="EMBL" id="BAABHK010000017">
    <property type="protein sequence ID" value="GAA4636362.1"/>
    <property type="molecule type" value="Genomic_DNA"/>
</dbReference>
<dbReference type="RefSeq" id="WP_345439341.1">
    <property type="nucleotide sequence ID" value="NZ_BAABHK010000017.1"/>
</dbReference>
<name>A0ABP8USV7_9ACTN</name>
<sequence length="67" mass="7176">MVRAFAADSGEVRWTITTGHRIGDVRDDILVGKDDESAFDEDAQAVLPADGILYVRADAGVVALLCK</sequence>
<organism evidence="1 2">
    <name type="scientific">Actinoallomurus vinaceus</name>
    <dbReference type="NCBI Taxonomy" id="1080074"/>
    <lineage>
        <taxon>Bacteria</taxon>
        <taxon>Bacillati</taxon>
        <taxon>Actinomycetota</taxon>
        <taxon>Actinomycetes</taxon>
        <taxon>Streptosporangiales</taxon>
        <taxon>Thermomonosporaceae</taxon>
        <taxon>Actinoallomurus</taxon>
    </lineage>
</organism>
<keyword evidence="2" id="KW-1185">Reference proteome</keyword>
<protein>
    <submittedName>
        <fullName evidence="1">Uncharacterized protein</fullName>
    </submittedName>
</protein>
<evidence type="ECO:0000313" key="1">
    <source>
        <dbReference type="EMBL" id="GAA4636362.1"/>
    </source>
</evidence>
<dbReference type="Proteomes" id="UP001501442">
    <property type="component" value="Unassembled WGS sequence"/>
</dbReference>
<proteinExistence type="predicted"/>
<reference evidence="2" key="1">
    <citation type="journal article" date="2019" name="Int. J. Syst. Evol. Microbiol.">
        <title>The Global Catalogue of Microorganisms (GCM) 10K type strain sequencing project: providing services to taxonomists for standard genome sequencing and annotation.</title>
        <authorList>
            <consortium name="The Broad Institute Genomics Platform"/>
            <consortium name="The Broad Institute Genome Sequencing Center for Infectious Disease"/>
            <person name="Wu L."/>
            <person name="Ma J."/>
        </authorList>
    </citation>
    <scope>NUCLEOTIDE SEQUENCE [LARGE SCALE GENOMIC DNA]</scope>
    <source>
        <strain evidence="2">JCM 17939</strain>
    </source>
</reference>
<evidence type="ECO:0000313" key="2">
    <source>
        <dbReference type="Proteomes" id="UP001501442"/>
    </source>
</evidence>
<gene>
    <name evidence="1" type="ORF">GCM10023196_085800</name>
</gene>
<accession>A0ABP8USV7</accession>